<comment type="catalytic activity">
    <reaction evidence="1">
        <text>ATP + protein L-histidine = ADP + protein N-phospho-L-histidine.</text>
        <dbReference type="EC" id="2.7.13.3"/>
    </reaction>
</comment>
<organism evidence="10 11">
    <name type="scientific">Lysobacter spongiicola DSM 21749</name>
    <dbReference type="NCBI Taxonomy" id="1122188"/>
    <lineage>
        <taxon>Bacteria</taxon>
        <taxon>Pseudomonadati</taxon>
        <taxon>Pseudomonadota</taxon>
        <taxon>Gammaproteobacteria</taxon>
        <taxon>Lysobacterales</taxon>
        <taxon>Lysobacteraceae</taxon>
        <taxon>Novilysobacter</taxon>
    </lineage>
</organism>
<protein>
    <recommendedName>
        <fullName evidence="2">histidine kinase</fullName>
        <ecNumber evidence="2">2.7.13.3</ecNumber>
    </recommendedName>
</protein>
<dbReference type="PANTHER" id="PTHR43065:SF16">
    <property type="entry name" value="SENSORY HISTIDINE KINASE_PHOSPHATASE NTRB"/>
    <property type="match status" value="1"/>
</dbReference>
<evidence type="ECO:0000256" key="4">
    <source>
        <dbReference type="ARBA" id="ARBA00022679"/>
    </source>
</evidence>
<dbReference type="Gene3D" id="1.10.287.130">
    <property type="match status" value="1"/>
</dbReference>
<dbReference type="GO" id="GO:0005524">
    <property type="term" value="F:ATP binding"/>
    <property type="evidence" value="ECO:0007669"/>
    <property type="project" value="UniProtKB-KW"/>
</dbReference>
<dbReference type="SMART" id="SM00387">
    <property type="entry name" value="HATPase_c"/>
    <property type="match status" value="1"/>
</dbReference>
<dbReference type="CDD" id="cd00082">
    <property type="entry name" value="HisKA"/>
    <property type="match status" value="1"/>
</dbReference>
<evidence type="ECO:0000256" key="1">
    <source>
        <dbReference type="ARBA" id="ARBA00000085"/>
    </source>
</evidence>
<proteinExistence type="predicted"/>
<dbReference type="Pfam" id="PF02518">
    <property type="entry name" value="HATPase_c"/>
    <property type="match status" value="1"/>
</dbReference>
<dbReference type="Pfam" id="PF00512">
    <property type="entry name" value="HisKA"/>
    <property type="match status" value="1"/>
</dbReference>
<dbReference type="SUPFAM" id="SSF55785">
    <property type="entry name" value="PYP-like sensor domain (PAS domain)"/>
    <property type="match status" value="1"/>
</dbReference>
<dbReference type="Proteomes" id="UP000190061">
    <property type="component" value="Unassembled WGS sequence"/>
</dbReference>
<dbReference type="InterPro" id="IPR003661">
    <property type="entry name" value="HisK_dim/P_dom"/>
</dbReference>
<evidence type="ECO:0000313" key="11">
    <source>
        <dbReference type="Proteomes" id="UP000190061"/>
    </source>
</evidence>
<dbReference type="InterPro" id="IPR003594">
    <property type="entry name" value="HATPase_dom"/>
</dbReference>
<name>A0A1T4Q5T8_9GAMM</name>
<dbReference type="InterPro" id="IPR004358">
    <property type="entry name" value="Sig_transdc_His_kin-like_C"/>
</dbReference>
<gene>
    <name evidence="10" type="ORF">SAMN02745674_01502</name>
</gene>
<evidence type="ECO:0000256" key="3">
    <source>
        <dbReference type="ARBA" id="ARBA00022553"/>
    </source>
</evidence>
<keyword evidence="6 10" id="KW-0418">Kinase</keyword>
<dbReference type="EMBL" id="FUXP01000004">
    <property type="protein sequence ID" value="SJZ99066.1"/>
    <property type="molecule type" value="Genomic_DNA"/>
</dbReference>
<evidence type="ECO:0000259" key="9">
    <source>
        <dbReference type="PROSITE" id="PS50109"/>
    </source>
</evidence>
<dbReference type="SUPFAM" id="SSF47384">
    <property type="entry name" value="Homodimeric domain of signal transducing histidine kinase"/>
    <property type="match status" value="1"/>
</dbReference>
<dbReference type="PRINTS" id="PR00344">
    <property type="entry name" value="BCTRLSENSOR"/>
</dbReference>
<sequence>MPDTPPPPDADTLTTPLAWTGADGAISGCNQAFARWLGVGSRRVVGRPLASLDAGLPERLADAVARIGPDTAPLRLRRVHLRHPEAEERFADLWLSAHGDGVLVEAHPVDEFPGEDPALLLPAALTASLKGLAHELRNPLAGLKGAAQLLGRRVGDAASKELVELIDGEVARLAALLDQLLTPAPPRPHAALNIHAVLERVLRLAESDAGWAVRLVRDYDPSLPEFAGDADRLTQALWNLVRNAIEAGAGTISLRTRVEHGLRIGEQAHPVALRMEIVDDGRGVPEELAERVFLPLVSGRAEGTGLGLALAQQVAREHRGSLAYRSRPGHTVFTLLLPMVAAEAVA</sequence>
<accession>A0A1T4Q5T8</accession>
<evidence type="ECO:0000256" key="5">
    <source>
        <dbReference type="ARBA" id="ARBA00022741"/>
    </source>
</evidence>
<dbReference type="InterPro" id="IPR013656">
    <property type="entry name" value="PAS_4"/>
</dbReference>
<dbReference type="InterPro" id="IPR005467">
    <property type="entry name" value="His_kinase_dom"/>
</dbReference>
<evidence type="ECO:0000313" key="10">
    <source>
        <dbReference type="EMBL" id="SJZ99066.1"/>
    </source>
</evidence>
<keyword evidence="3" id="KW-0597">Phosphoprotein</keyword>
<dbReference type="AlphaFoldDB" id="A0A1T4Q5T8"/>
<keyword evidence="8" id="KW-0902">Two-component regulatory system</keyword>
<evidence type="ECO:0000256" key="2">
    <source>
        <dbReference type="ARBA" id="ARBA00012438"/>
    </source>
</evidence>
<dbReference type="InterPro" id="IPR035965">
    <property type="entry name" value="PAS-like_dom_sf"/>
</dbReference>
<dbReference type="OrthoDB" id="9789238at2"/>
<dbReference type="PROSITE" id="PS50109">
    <property type="entry name" value="HIS_KIN"/>
    <property type="match status" value="1"/>
</dbReference>
<evidence type="ECO:0000256" key="7">
    <source>
        <dbReference type="ARBA" id="ARBA00022840"/>
    </source>
</evidence>
<dbReference type="EC" id="2.7.13.3" evidence="2"/>
<dbReference type="GO" id="GO:0000155">
    <property type="term" value="F:phosphorelay sensor kinase activity"/>
    <property type="evidence" value="ECO:0007669"/>
    <property type="project" value="InterPro"/>
</dbReference>
<keyword evidence="11" id="KW-1185">Reference proteome</keyword>
<evidence type="ECO:0000256" key="8">
    <source>
        <dbReference type="ARBA" id="ARBA00023012"/>
    </source>
</evidence>
<dbReference type="Gene3D" id="3.30.565.10">
    <property type="entry name" value="Histidine kinase-like ATPase, C-terminal domain"/>
    <property type="match status" value="1"/>
</dbReference>
<dbReference type="SUPFAM" id="SSF55874">
    <property type="entry name" value="ATPase domain of HSP90 chaperone/DNA topoisomerase II/histidine kinase"/>
    <property type="match status" value="1"/>
</dbReference>
<dbReference type="PANTHER" id="PTHR43065">
    <property type="entry name" value="SENSOR HISTIDINE KINASE"/>
    <property type="match status" value="1"/>
</dbReference>
<feature type="domain" description="Histidine kinase" evidence="9">
    <location>
        <begin position="131"/>
        <end position="341"/>
    </location>
</feature>
<reference evidence="10 11" key="1">
    <citation type="submission" date="2017-02" db="EMBL/GenBank/DDBJ databases">
        <authorList>
            <person name="Peterson S.W."/>
        </authorList>
    </citation>
    <scope>NUCLEOTIDE SEQUENCE [LARGE SCALE GENOMIC DNA]</scope>
    <source>
        <strain evidence="10 11">DSM 21749</strain>
    </source>
</reference>
<dbReference type="Pfam" id="PF08448">
    <property type="entry name" value="PAS_4"/>
    <property type="match status" value="1"/>
</dbReference>
<keyword evidence="7" id="KW-0067">ATP-binding</keyword>
<evidence type="ECO:0000256" key="6">
    <source>
        <dbReference type="ARBA" id="ARBA00022777"/>
    </source>
</evidence>
<keyword evidence="4" id="KW-0808">Transferase</keyword>
<dbReference type="SMART" id="SM00388">
    <property type="entry name" value="HisKA"/>
    <property type="match status" value="1"/>
</dbReference>
<dbReference type="InterPro" id="IPR036890">
    <property type="entry name" value="HATPase_C_sf"/>
</dbReference>
<dbReference type="RefSeq" id="WP_078758098.1">
    <property type="nucleotide sequence ID" value="NZ_FUXP01000004.1"/>
</dbReference>
<dbReference type="InterPro" id="IPR036097">
    <property type="entry name" value="HisK_dim/P_sf"/>
</dbReference>
<dbReference type="STRING" id="1122188.SAMN02745674_01502"/>
<keyword evidence="5" id="KW-0547">Nucleotide-binding</keyword>